<dbReference type="Proteomes" id="UP000053958">
    <property type="component" value="Unassembled WGS sequence"/>
</dbReference>
<evidence type="ECO:0000313" key="7">
    <source>
        <dbReference type="Proteomes" id="UP000053958"/>
    </source>
</evidence>
<evidence type="ECO:0008006" key="8">
    <source>
        <dbReference type="Google" id="ProtNLM"/>
    </source>
</evidence>
<evidence type="ECO:0000256" key="5">
    <source>
        <dbReference type="ARBA" id="ARBA00023136"/>
    </source>
</evidence>
<keyword evidence="4" id="KW-1133">Transmembrane helix</keyword>
<dbReference type="GO" id="GO:0000422">
    <property type="term" value="P:autophagy of mitochondrion"/>
    <property type="evidence" value="ECO:0007669"/>
    <property type="project" value="TreeGrafter"/>
</dbReference>
<dbReference type="GeneID" id="25321615"/>
<evidence type="ECO:0000313" key="6">
    <source>
        <dbReference type="EMBL" id="KKA16702.1"/>
    </source>
</evidence>
<evidence type="ECO:0000256" key="2">
    <source>
        <dbReference type="ARBA" id="ARBA00009160"/>
    </source>
</evidence>
<evidence type="ECO:0000256" key="3">
    <source>
        <dbReference type="ARBA" id="ARBA00022692"/>
    </source>
</evidence>
<keyword evidence="7" id="KW-1185">Reference proteome</keyword>
<dbReference type="PANTHER" id="PTHR21346:SF0">
    <property type="entry name" value="RE45833P"/>
    <property type="match status" value="1"/>
</dbReference>
<sequence length="180" mass="19341">MATLLSRPLLYTCAAVPLGVGLSLLHPSSPLCLPRLQCQYVAPVYSPKAFPETGWAMPVDRDPIAVKQGRTTTATAEKESDKRGAGGILTASMMRQISLGSVLGLAVGLGLRVLSKALVFCFGVGVVIVEWAASKGYYLFPVHRLQKYVKSVDLQRVLTENIAFKTSFGTTMAMAAFAQF</sequence>
<dbReference type="AlphaFoldDB" id="A0A0F4YER9"/>
<keyword evidence="5" id="KW-0472">Membrane</keyword>
<keyword evidence="3" id="KW-0812">Transmembrane</keyword>
<name>A0A0F4YER9_RASE3</name>
<proteinExistence type="inferred from homology"/>
<protein>
    <recommendedName>
        <fullName evidence="8">FUN14 family protein</fullName>
    </recommendedName>
</protein>
<dbReference type="EMBL" id="LASV01000742">
    <property type="protein sequence ID" value="KKA16702.1"/>
    <property type="molecule type" value="Genomic_DNA"/>
</dbReference>
<evidence type="ECO:0000256" key="4">
    <source>
        <dbReference type="ARBA" id="ARBA00022989"/>
    </source>
</evidence>
<dbReference type="STRING" id="1408163.A0A0F4YER9"/>
<comment type="caution">
    <text evidence="6">The sequence shown here is derived from an EMBL/GenBank/DDBJ whole genome shotgun (WGS) entry which is preliminary data.</text>
</comment>
<evidence type="ECO:0000256" key="1">
    <source>
        <dbReference type="ARBA" id="ARBA00004370"/>
    </source>
</evidence>
<dbReference type="Pfam" id="PF04930">
    <property type="entry name" value="FUN14"/>
    <property type="match status" value="1"/>
</dbReference>
<comment type="subcellular location">
    <subcellularLocation>
        <location evidence="1">Membrane</location>
    </subcellularLocation>
</comment>
<dbReference type="OrthoDB" id="3990500at2759"/>
<reference evidence="6 7" key="1">
    <citation type="submission" date="2015-04" db="EMBL/GenBank/DDBJ databases">
        <authorList>
            <person name="Heijne W.H."/>
            <person name="Fedorova N.D."/>
            <person name="Nierman W.C."/>
            <person name="Vollebregt A.W."/>
            <person name="Zhao Z."/>
            <person name="Wu L."/>
            <person name="Kumar M."/>
            <person name="Stam H."/>
            <person name="van den Berg M.A."/>
            <person name="Pel H.J."/>
        </authorList>
    </citation>
    <scope>NUCLEOTIDE SEQUENCE [LARGE SCALE GENOMIC DNA]</scope>
    <source>
        <strain evidence="6 7">CBS 393.64</strain>
    </source>
</reference>
<dbReference type="RefSeq" id="XP_013323314.1">
    <property type="nucleotide sequence ID" value="XM_013467860.1"/>
</dbReference>
<dbReference type="GO" id="GO:0005741">
    <property type="term" value="C:mitochondrial outer membrane"/>
    <property type="evidence" value="ECO:0007669"/>
    <property type="project" value="TreeGrafter"/>
</dbReference>
<gene>
    <name evidence="6" type="ORF">T310_9683</name>
</gene>
<accession>A0A0F4YER9</accession>
<comment type="similarity">
    <text evidence="2">Belongs to the FUN14 family.</text>
</comment>
<organism evidence="6 7">
    <name type="scientific">Rasamsonia emersonii (strain ATCC 16479 / CBS 393.64 / IMI 116815)</name>
    <dbReference type="NCBI Taxonomy" id="1408163"/>
    <lineage>
        <taxon>Eukaryota</taxon>
        <taxon>Fungi</taxon>
        <taxon>Dikarya</taxon>
        <taxon>Ascomycota</taxon>
        <taxon>Pezizomycotina</taxon>
        <taxon>Eurotiomycetes</taxon>
        <taxon>Eurotiomycetidae</taxon>
        <taxon>Eurotiales</taxon>
        <taxon>Trichocomaceae</taxon>
        <taxon>Rasamsonia</taxon>
    </lineage>
</organism>
<dbReference type="PANTHER" id="PTHR21346">
    <property type="entry name" value="FUN14 DOMAIN CONTAINING"/>
    <property type="match status" value="1"/>
</dbReference>
<dbReference type="InterPro" id="IPR007014">
    <property type="entry name" value="FUN14"/>
</dbReference>